<evidence type="ECO:0000313" key="3">
    <source>
        <dbReference type="EMBL" id="CAH4038760.1"/>
    </source>
</evidence>
<dbReference type="EMBL" id="CALOZG010000087">
    <property type="protein sequence ID" value="CAH4038760.1"/>
    <property type="molecule type" value="Genomic_DNA"/>
</dbReference>
<comment type="caution">
    <text evidence="2">The sequence shown here is derived from an EMBL/GenBank/DDBJ whole genome shotgun (WGS) entry which is preliminary data.</text>
</comment>
<protein>
    <submittedName>
        <fullName evidence="2">Uncharacterized protein</fullName>
    </submittedName>
</protein>
<gene>
    <name evidence="1" type="ORF">PIBRA_LOCUS14261</name>
    <name evidence="2" type="ORF">PIBRA_LOCUS14262</name>
    <name evidence="3" type="ORF">PIBRA_LOCUS14263</name>
</gene>
<dbReference type="Proteomes" id="UP001152562">
    <property type="component" value="Unassembled WGS sequence"/>
</dbReference>
<name>A0A9P0XH78_PIEBR</name>
<evidence type="ECO:0000313" key="1">
    <source>
        <dbReference type="EMBL" id="CAH4038758.1"/>
    </source>
</evidence>
<dbReference type="EMBL" id="CALOZG010000087">
    <property type="protein sequence ID" value="CAH4038759.1"/>
    <property type="molecule type" value="Genomic_DNA"/>
</dbReference>
<keyword evidence="4" id="KW-1185">Reference proteome</keyword>
<organism evidence="2 4">
    <name type="scientific">Pieris brassicae</name>
    <name type="common">White butterfly</name>
    <name type="synonym">Large white butterfly</name>
    <dbReference type="NCBI Taxonomy" id="7116"/>
    <lineage>
        <taxon>Eukaryota</taxon>
        <taxon>Metazoa</taxon>
        <taxon>Ecdysozoa</taxon>
        <taxon>Arthropoda</taxon>
        <taxon>Hexapoda</taxon>
        <taxon>Insecta</taxon>
        <taxon>Pterygota</taxon>
        <taxon>Neoptera</taxon>
        <taxon>Endopterygota</taxon>
        <taxon>Lepidoptera</taxon>
        <taxon>Glossata</taxon>
        <taxon>Ditrysia</taxon>
        <taxon>Papilionoidea</taxon>
        <taxon>Pieridae</taxon>
        <taxon>Pierinae</taxon>
        <taxon>Pieris</taxon>
    </lineage>
</organism>
<accession>A0A9P0XH78</accession>
<dbReference type="EMBL" id="CALOZG010000087">
    <property type="protein sequence ID" value="CAH4038758.1"/>
    <property type="molecule type" value="Genomic_DNA"/>
</dbReference>
<proteinExistence type="predicted"/>
<reference evidence="2" key="1">
    <citation type="submission" date="2022-05" db="EMBL/GenBank/DDBJ databases">
        <authorList>
            <person name="Okamura Y."/>
        </authorList>
    </citation>
    <scope>NUCLEOTIDE SEQUENCE</scope>
</reference>
<evidence type="ECO:0000313" key="4">
    <source>
        <dbReference type="Proteomes" id="UP001152562"/>
    </source>
</evidence>
<evidence type="ECO:0000313" key="2">
    <source>
        <dbReference type="EMBL" id="CAH4038759.1"/>
    </source>
</evidence>
<sequence length="174" mass="20245">MRNPGRDATGSKLPTSQLNRSMFKFTRFTINHYKCLQTRLITKIETNELNKSGRCLKCMRNPERDATGSKPPTSQLNRSMFKVTRFTINHYKCLQTRLITKIETKKLNKSGRCLKCMRNPDRDATGSKPPTSQLNRSMFKVTRFTNINYKRLKTHQTTVIDTNKLNKSRILLDV</sequence>
<dbReference type="AlphaFoldDB" id="A0A9P0XH78"/>